<feature type="transmembrane region" description="Helical" evidence="1">
    <location>
        <begin position="86"/>
        <end position="108"/>
    </location>
</feature>
<keyword evidence="1" id="KW-0472">Membrane</keyword>
<evidence type="ECO:0000313" key="3">
    <source>
        <dbReference type="Proteomes" id="UP000703315"/>
    </source>
</evidence>
<gene>
    <name evidence="2" type="ORF">K8V32_03680</name>
</gene>
<dbReference type="AlphaFoldDB" id="A0A921FLY7"/>
<proteinExistence type="predicted"/>
<dbReference type="Proteomes" id="UP000703315">
    <property type="component" value="Unassembled WGS sequence"/>
</dbReference>
<sequence length="275" mass="29255">MTHATPQASRTTTFGRVFLRLVVDGWRAMLGWIIGIAAVLGLYLPLYPSIASPQMTELLNNLPTELVEVLGYDDIVTGAGYTQATFFGLLGYVLIVIATTAWGAAFIAGAEETGRLELSLAHAVGRVQYAVESIAALLAKILILALVVYVMIWALNEPSELNLSAVNLLAGTIAWASLGLLSGAAALAVGALMGRRMWAIAAGAGIAVISYVFDAVGNTNKDLQWLYTLSPYHWVYGNNPLAEGFDWPGFAVVWALSAIFIGLTIAGLARRDILG</sequence>
<protein>
    <submittedName>
        <fullName evidence="2">ABC transporter permease subunit</fullName>
    </submittedName>
</protein>
<feature type="transmembrane region" description="Helical" evidence="1">
    <location>
        <begin position="197"/>
        <end position="213"/>
    </location>
</feature>
<feature type="transmembrane region" description="Helical" evidence="1">
    <location>
        <begin position="247"/>
        <end position="269"/>
    </location>
</feature>
<keyword evidence="1" id="KW-0812">Transmembrane</keyword>
<feature type="transmembrane region" description="Helical" evidence="1">
    <location>
        <begin position="166"/>
        <end position="190"/>
    </location>
</feature>
<reference evidence="2" key="2">
    <citation type="submission" date="2021-09" db="EMBL/GenBank/DDBJ databases">
        <authorList>
            <person name="Gilroy R."/>
        </authorList>
    </citation>
    <scope>NUCLEOTIDE SEQUENCE</scope>
    <source>
        <strain evidence="2">ChiHjej13B12-14962</strain>
    </source>
</reference>
<keyword evidence="1" id="KW-1133">Transmembrane helix</keyword>
<evidence type="ECO:0000313" key="2">
    <source>
        <dbReference type="EMBL" id="HJF13891.1"/>
    </source>
</evidence>
<feature type="transmembrane region" description="Helical" evidence="1">
    <location>
        <begin position="26"/>
        <end position="46"/>
    </location>
</feature>
<accession>A0A921FLY7</accession>
<name>A0A921FLY7_9MICC</name>
<dbReference type="EMBL" id="DYXC01000047">
    <property type="protein sequence ID" value="HJF13891.1"/>
    <property type="molecule type" value="Genomic_DNA"/>
</dbReference>
<dbReference type="RefSeq" id="WP_303903045.1">
    <property type="nucleotide sequence ID" value="NZ_DYXC01000047.1"/>
</dbReference>
<dbReference type="GO" id="GO:0140359">
    <property type="term" value="F:ABC-type transporter activity"/>
    <property type="evidence" value="ECO:0007669"/>
    <property type="project" value="InterPro"/>
</dbReference>
<organism evidence="2 3">
    <name type="scientific">Enteractinococcus helveticum</name>
    <dbReference type="NCBI Taxonomy" id="1837282"/>
    <lineage>
        <taxon>Bacteria</taxon>
        <taxon>Bacillati</taxon>
        <taxon>Actinomycetota</taxon>
        <taxon>Actinomycetes</taxon>
        <taxon>Micrococcales</taxon>
        <taxon>Micrococcaceae</taxon>
    </lineage>
</organism>
<comment type="caution">
    <text evidence="2">The sequence shown here is derived from an EMBL/GenBank/DDBJ whole genome shotgun (WGS) entry which is preliminary data.</text>
</comment>
<dbReference type="GO" id="GO:0005886">
    <property type="term" value="C:plasma membrane"/>
    <property type="evidence" value="ECO:0007669"/>
    <property type="project" value="UniProtKB-SubCell"/>
</dbReference>
<reference evidence="2" key="1">
    <citation type="journal article" date="2021" name="PeerJ">
        <title>Extensive microbial diversity within the chicken gut microbiome revealed by metagenomics and culture.</title>
        <authorList>
            <person name="Gilroy R."/>
            <person name="Ravi A."/>
            <person name="Getino M."/>
            <person name="Pursley I."/>
            <person name="Horton D.L."/>
            <person name="Alikhan N.F."/>
            <person name="Baker D."/>
            <person name="Gharbi K."/>
            <person name="Hall N."/>
            <person name="Watson M."/>
            <person name="Adriaenssens E.M."/>
            <person name="Foster-Nyarko E."/>
            <person name="Jarju S."/>
            <person name="Secka A."/>
            <person name="Antonio M."/>
            <person name="Oren A."/>
            <person name="Chaudhuri R.R."/>
            <person name="La Ragione R."/>
            <person name="Hildebrand F."/>
            <person name="Pallen M.J."/>
        </authorList>
    </citation>
    <scope>NUCLEOTIDE SEQUENCE</scope>
    <source>
        <strain evidence="2">ChiHjej13B12-14962</strain>
    </source>
</reference>
<evidence type="ECO:0000256" key="1">
    <source>
        <dbReference type="SAM" id="Phobius"/>
    </source>
</evidence>
<feature type="transmembrane region" description="Helical" evidence="1">
    <location>
        <begin position="129"/>
        <end position="154"/>
    </location>
</feature>